<keyword evidence="3" id="KW-0328">Glycosyltransferase</keyword>
<feature type="domain" description="Glycosyltransferase RgtA/B/C/D-like" evidence="9">
    <location>
        <begin position="83"/>
        <end position="241"/>
    </location>
</feature>
<keyword evidence="5 8" id="KW-0812">Transmembrane</keyword>
<proteinExistence type="predicted"/>
<evidence type="ECO:0000256" key="3">
    <source>
        <dbReference type="ARBA" id="ARBA00022676"/>
    </source>
</evidence>
<dbReference type="RefSeq" id="WP_192023599.1">
    <property type="nucleotide sequence ID" value="NZ_JACYTN010000001.1"/>
</dbReference>
<evidence type="ECO:0000256" key="1">
    <source>
        <dbReference type="ARBA" id="ARBA00004651"/>
    </source>
</evidence>
<feature type="transmembrane region" description="Helical" evidence="8">
    <location>
        <begin position="312"/>
        <end position="333"/>
    </location>
</feature>
<evidence type="ECO:0000256" key="4">
    <source>
        <dbReference type="ARBA" id="ARBA00022679"/>
    </source>
</evidence>
<protein>
    <submittedName>
        <fullName evidence="10">Glycosyltransferase family 39 protein</fullName>
    </submittedName>
</protein>
<evidence type="ECO:0000256" key="7">
    <source>
        <dbReference type="ARBA" id="ARBA00023136"/>
    </source>
</evidence>
<keyword evidence="7 8" id="KW-0472">Membrane</keyword>
<feature type="transmembrane region" description="Helical" evidence="8">
    <location>
        <begin position="224"/>
        <end position="241"/>
    </location>
</feature>
<evidence type="ECO:0000313" key="10">
    <source>
        <dbReference type="EMBL" id="MBD8497182.1"/>
    </source>
</evidence>
<reference evidence="10 11" key="1">
    <citation type="submission" date="2020-09" db="EMBL/GenBank/DDBJ databases">
        <title>Paenibacillus sp. CAU 1523 isolated from sand of Haeundae Beach.</title>
        <authorList>
            <person name="Kim W."/>
        </authorList>
    </citation>
    <scope>NUCLEOTIDE SEQUENCE [LARGE SCALE GENOMIC DNA]</scope>
    <source>
        <strain evidence="10 11">CAU 1523</strain>
    </source>
</reference>
<accession>A0ABR9AVC7</accession>
<dbReference type="Pfam" id="PF13231">
    <property type="entry name" value="PMT_2"/>
    <property type="match status" value="1"/>
</dbReference>
<feature type="transmembrane region" description="Helical" evidence="8">
    <location>
        <begin position="18"/>
        <end position="38"/>
    </location>
</feature>
<organism evidence="10 11">
    <name type="scientific">Paenibacillus arenosi</name>
    <dbReference type="NCBI Taxonomy" id="2774142"/>
    <lineage>
        <taxon>Bacteria</taxon>
        <taxon>Bacillati</taxon>
        <taxon>Bacillota</taxon>
        <taxon>Bacilli</taxon>
        <taxon>Bacillales</taxon>
        <taxon>Paenibacillaceae</taxon>
        <taxon>Paenibacillus</taxon>
    </lineage>
</organism>
<dbReference type="PANTHER" id="PTHR33908:SF11">
    <property type="entry name" value="MEMBRANE PROTEIN"/>
    <property type="match status" value="1"/>
</dbReference>
<keyword evidence="4" id="KW-0808">Transferase</keyword>
<evidence type="ECO:0000256" key="6">
    <source>
        <dbReference type="ARBA" id="ARBA00022989"/>
    </source>
</evidence>
<gene>
    <name evidence="10" type="ORF">IFO66_02585</name>
</gene>
<feature type="transmembrane region" description="Helical" evidence="8">
    <location>
        <begin position="104"/>
        <end position="122"/>
    </location>
</feature>
<keyword evidence="6 8" id="KW-1133">Transmembrane helix</keyword>
<feature type="transmembrane region" description="Helical" evidence="8">
    <location>
        <begin position="397"/>
        <end position="416"/>
    </location>
</feature>
<sequence length="436" mass="50122">MVNESKSWSTVPGYAKRFVWVVTLVVGLLSSLIVLGYGDYFYLGNPEHPDNDDVKYLHTARVLINEGVLSYNTSDQPSTYIMPGMPFVIAAFMLVFGQGDEAVIALRLFQCLLQALCIPFIFWLAYRVFTVRTALIAIGISAIYLPDYFSSGVILSESVFRTIFLLLIIVMMVALEKRRTSWYLLVGLLVATAAYFKPHSTLLPVLFLLFWWKQRYTWKEMMKYTAAIGLVFVILLSPWWIRNVVTFDKFVVFTESSGNPFLLGTFINFQEPDAGFYEEYPEHKDVLMLGSDNQLKERGYDMLAYHLKHNPLLLLYWFTIGKVGSLYVLAYYWKPLLGIEMIAAHIFQVILLIIGVCGVVMTLRKLRQWPNAGILLASLGYFSFIYIPFVAFSRYGYPNMFLLIIFAAFFIDRTWAARYEKKMNKKTRYHSVSGGS</sequence>
<dbReference type="InterPro" id="IPR038731">
    <property type="entry name" value="RgtA/B/C-like"/>
</dbReference>
<keyword evidence="2" id="KW-1003">Cell membrane</keyword>
<feature type="transmembrane region" description="Helical" evidence="8">
    <location>
        <begin position="158"/>
        <end position="175"/>
    </location>
</feature>
<dbReference type="PANTHER" id="PTHR33908">
    <property type="entry name" value="MANNOSYLTRANSFERASE YKCB-RELATED"/>
    <property type="match status" value="1"/>
</dbReference>
<evidence type="ECO:0000259" key="9">
    <source>
        <dbReference type="Pfam" id="PF13231"/>
    </source>
</evidence>
<dbReference type="Proteomes" id="UP000634529">
    <property type="component" value="Unassembled WGS sequence"/>
</dbReference>
<evidence type="ECO:0000256" key="5">
    <source>
        <dbReference type="ARBA" id="ARBA00022692"/>
    </source>
</evidence>
<feature type="transmembrane region" description="Helical" evidence="8">
    <location>
        <begin position="182"/>
        <end position="212"/>
    </location>
</feature>
<name>A0ABR9AVC7_9BACL</name>
<dbReference type="InterPro" id="IPR050297">
    <property type="entry name" value="LipidA_mod_glycosyltrf_83"/>
</dbReference>
<comment type="subcellular location">
    <subcellularLocation>
        <location evidence="1">Cell membrane</location>
        <topology evidence="1">Multi-pass membrane protein</topology>
    </subcellularLocation>
</comment>
<comment type="caution">
    <text evidence="10">The sequence shown here is derived from an EMBL/GenBank/DDBJ whole genome shotgun (WGS) entry which is preliminary data.</text>
</comment>
<feature type="transmembrane region" description="Helical" evidence="8">
    <location>
        <begin position="372"/>
        <end position="391"/>
    </location>
</feature>
<evidence type="ECO:0000256" key="2">
    <source>
        <dbReference type="ARBA" id="ARBA00022475"/>
    </source>
</evidence>
<keyword evidence="11" id="KW-1185">Reference proteome</keyword>
<feature type="transmembrane region" description="Helical" evidence="8">
    <location>
        <begin position="339"/>
        <end position="360"/>
    </location>
</feature>
<dbReference type="EMBL" id="JACYTN010000001">
    <property type="protein sequence ID" value="MBD8497182.1"/>
    <property type="molecule type" value="Genomic_DNA"/>
</dbReference>
<feature type="transmembrane region" description="Helical" evidence="8">
    <location>
        <begin position="80"/>
        <end position="98"/>
    </location>
</feature>
<evidence type="ECO:0000313" key="11">
    <source>
        <dbReference type="Proteomes" id="UP000634529"/>
    </source>
</evidence>
<evidence type="ECO:0000256" key="8">
    <source>
        <dbReference type="SAM" id="Phobius"/>
    </source>
</evidence>